<feature type="chain" id="PRO_5045924198" evidence="1">
    <location>
        <begin position="22"/>
        <end position="66"/>
    </location>
</feature>
<keyword evidence="1" id="KW-0732">Signal</keyword>
<dbReference type="EMBL" id="JAHRIP010007859">
    <property type="protein sequence ID" value="MEQ2282306.1"/>
    <property type="molecule type" value="Genomic_DNA"/>
</dbReference>
<evidence type="ECO:0000256" key="1">
    <source>
        <dbReference type="SAM" id="SignalP"/>
    </source>
</evidence>
<organism evidence="2 3">
    <name type="scientific">Ameca splendens</name>
    <dbReference type="NCBI Taxonomy" id="208324"/>
    <lineage>
        <taxon>Eukaryota</taxon>
        <taxon>Metazoa</taxon>
        <taxon>Chordata</taxon>
        <taxon>Craniata</taxon>
        <taxon>Vertebrata</taxon>
        <taxon>Euteleostomi</taxon>
        <taxon>Actinopterygii</taxon>
        <taxon>Neopterygii</taxon>
        <taxon>Teleostei</taxon>
        <taxon>Neoteleostei</taxon>
        <taxon>Acanthomorphata</taxon>
        <taxon>Ovalentaria</taxon>
        <taxon>Atherinomorphae</taxon>
        <taxon>Cyprinodontiformes</taxon>
        <taxon>Goodeidae</taxon>
        <taxon>Ameca</taxon>
    </lineage>
</organism>
<reference evidence="2 3" key="1">
    <citation type="submission" date="2021-06" db="EMBL/GenBank/DDBJ databases">
        <authorList>
            <person name="Palmer J.M."/>
        </authorList>
    </citation>
    <scope>NUCLEOTIDE SEQUENCE [LARGE SCALE GENOMIC DNA]</scope>
    <source>
        <strain evidence="2 3">AS_MEX2019</strain>
        <tissue evidence="2">Muscle</tissue>
    </source>
</reference>
<gene>
    <name evidence="2" type="ORF">AMECASPLE_039157</name>
</gene>
<proteinExistence type="predicted"/>
<feature type="signal peptide" evidence="1">
    <location>
        <begin position="1"/>
        <end position="21"/>
    </location>
</feature>
<keyword evidence="3" id="KW-1185">Reference proteome</keyword>
<protein>
    <submittedName>
        <fullName evidence="2">Uncharacterized protein</fullName>
    </submittedName>
</protein>
<comment type="caution">
    <text evidence="2">The sequence shown here is derived from an EMBL/GenBank/DDBJ whole genome shotgun (WGS) entry which is preliminary data.</text>
</comment>
<name>A0ABV0XLF0_9TELE</name>
<accession>A0ABV0XLF0</accession>
<sequence>MKRVFSVFFFFFLQASFDVFSTLLVFDGNNPCKLHTRKHSFKGELLSLQKENFSPTDMKQKHFRIK</sequence>
<evidence type="ECO:0000313" key="3">
    <source>
        <dbReference type="Proteomes" id="UP001469553"/>
    </source>
</evidence>
<evidence type="ECO:0000313" key="2">
    <source>
        <dbReference type="EMBL" id="MEQ2282306.1"/>
    </source>
</evidence>
<dbReference type="Proteomes" id="UP001469553">
    <property type="component" value="Unassembled WGS sequence"/>
</dbReference>